<dbReference type="Proteomes" id="UP000426265">
    <property type="component" value="Unassembled WGS sequence"/>
</dbReference>
<evidence type="ECO:0000313" key="2">
    <source>
        <dbReference type="Proteomes" id="UP000426265"/>
    </source>
</evidence>
<evidence type="ECO:0000313" key="1">
    <source>
        <dbReference type="EMBL" id="VYS59225.1"/>
    </source>
</evidence>
<proteinExistence type="predicted"/>
<dbReference type="AlphaFoldDB" id="A0A654FEA6"/>
<dbReference type="EMBL" id="CACRSJ010000106">
    <property type="protein sequence ID" value="VYS59225.1"/>
    <property type="molecule type" value="Genomic_DNA"/>
</dbReference>
<accession>A0A654FEA6</accession>
<protein>
    <submittedName>
        <fullName evidence="1">Uncharacterized protein</fullName>
    </submittedName>
</protein>
<sequence>MIAIKYNSGSKRVVCLRCRDIGHDMILCKIYNAISIKAFAIYDVSNPMIQCHGLYLATNVVN</sequence>
<organism evidence="1 2">
    <name type="scientific">Arabidopsis thaliana</name>
    <name type="common">Mouse-ear cress</name>
    <dbReference type="NCBI Taxonomy" id="3702"/>
    <lineage>
        <taxon>Eukaryota</taxon>
        <taxon>Viridiplantae</taxon>
        <taxon>Streptophyta</taxon>
        <taxon>Embryophyta</taxon>
        <taxon>Tracheophyta</taxon>
        <taxon>Spermatophyta</taxon>
        <taxon>Magnoliopsida</taxon>
        <taxon>eudicotyledons</taxon>
        <taxon>Gunneridae</taxon>
        <taxon>Pentapetalae</taxon>
        <taxon>rosids</taxon>
        <taxon>malvids</taxon>
        <taxon>Brassicales</taxon>
        <taxon>Brassicaceae</taxon>
        <taxon>Camelineae</taxon>
        <taxon>Arabidopsis</taxon>
    </lineage>
</organism>
<reference evidence="1 2" key="1">
    <citation type="submission" date="2019-11" db="EMBL/GenBank/DDBJ databases">
        <authorList>
            <person name="Jiao W.-B."/>
            <person name="Schneeberger K."/>
        </authorList>
    </citation>
    <scope>NUCLEOTIDE SEQUENCE [LARGE SCALE GENOMIC DNA]</scope>
    <source>
        <strain evidence="2">cv. An-1</strain>
    </source>
</reference>
<name>A0A654FEA6_ARATH</name>
<dbReference type="ExpressionAtlas" id="A0A654FEA6">
    <property type="expression patterns" value="baseline"/>
</dbReference>
<gene>
    <name evidence="1" type="ORF">AN1_LOCUS14667</name>
</gene>